<gene>
    <name evidence="5" type="ORF">HDU87_005846</name>
</gene>
<evidence type="ECO:0000256" key="2">
    <source>
        <dbReference type="ARBA" id="ARBA00022737"/>
    </source>
</evidence>
<dbReference type="Pfam" id="PF00400">
    <property type="entry name" value="WD40"/>
    <property type="match status" value="2"/>
</dbReference>
<keyword evidence="6" id="KW-1185">Reference proteome</keyword>
<feature type="region of interest" description="Disordered" evidence="4">
    <location>
        <begin position="1"/>
        <end position="72"/>
    </location>
</feature>
<organism evidence="5 6">
    <name type="scientific">Geranomyces variabilis</name>
    <dbReference type="NCBI Taxonomy" id="109894"/>
    <lineage>
        <taxon>Eukaryota</taxon>
        <taxon>Fungi</taxon>
        <taxon>Fungi incertae sedis</taxon>
        <taxon>Chytridiomycota</taxon>
        <taxon>Chytridiomycota incertae sedis</taxon>
        <taxon>Chytridiomycetes</taxon>
        <taxon>Spizellomycetales</taxon>
        <taxon>Powellomycetaceae</taxon>
        <taxon>Geranomyces</taxon>
    </lineage>
</organism>
<proteinExistence type="predicted"/>
<comment type="caution">
    <text evidence="5">The sequence shown here is derived from an EMBL/GenBank/DDBJ whole genome shotgun (WGS) entry which is preliminary data.</text>
</comment>
<evidence type="ECO:0000313" key="6">
    <source>
        <dbReference type="Proteomes" id="UP001212152"/>
    </source>
</evidence>
<protein>
    <recommendedName>
        <fullName evidence="7">WD40 repeat-like protein</fullName>
    </recommendedName>
</protein>
<dbReference type="SUPFAM" id="SSF50978">
    <property type="entry name" value="WD40 repeat-like"/>
    <property type="match status" value="1"/>
</dbReference>
<accession>A0AAD5THQ8</accession>
<dbReference type="InterPro" id="IPR001680">
    <property type="entry name" value="WD40_rpt"/>
</dbReference>
<dbReference type="InterPro" id="IPR036322">
    <property type="entry name" value="WD40_repeat_dom_sf"/>
</dbReference>
<sequence length="512" mass="55094">MLSNEEIQIDIDGTDSGGDAVSASASTTKATKLPRAKATKTAAAKPAKAPPKKKASAKRPAAPAADGSNTEDGIADAAGGAKKKKKKAAAAAGKVKLLEYPTDPQEIASLALAHPTPKPPAPIPSSINAAHPLRLHPTADIRDRGHIMSIVLSPDGTILATFSTLGTVRLWDTETWALLTVLRDEAEESIDEFLCGAFTPDMTRIVVGGKLKDPKRWSEADNDNHILPCPLKVFDIMSGNVVERLEGHEEEILCVKLVSFCNKNYFVTTSQDGYIIKWQIGPDWRGMQSRVTFKDGETCMAFAVSFLPHTGNRYLIAACDSGLTVFDFELETKIQHFSTLYSCYCDCALVVDLVDFPSSPLWTADATGTVDGDDDDAAVFAYVVSRGVEEVEAVDGENVAINTIPNTVAIHKLSYPATKGAPFVLTEVKRLTHDQYRSNSWLIKIASNGRHVLAPTYDGGVVVFNAKTGQATGVLRDHDSVEVRDALFSPEGWTATCGDDGMVKVYLQDQAA</sequence>
<dbReference type="EMBL" id="JADGJQ010000049">
    <property type="protein sequence ID" value="KAJ3175703.1"/>
    <property type="molecule type" value="Genomic_DNA"/>
</dbReference>
<dbReference type="InterPro" id="IPR015943">
    <property type="entry name" value="WD40/YVTN_repeat-like_dom_sf"/>
</dbReference>
<dbReference type="PANTHER" id="PTHR22847">
    <property type="entry name" value="WD40 REPEAT PROTEIN"/>
    <property type="match status" value="1"/>
</dbReference>
<dbReference type="PROSITE" id="PS50082">
    <property type="entry name" value="WD_REPEATS_2"/>
    <property type="match status" value="1"/>
</dbReference>
<reference evidence="5" key="1">
    <citation type="submission" date="2020-05" db="EMBL/GenBank/DDBJ databases">
        <title>Phylogenomic resolution of chytrid fungi.</title>
        <authorList>
            <person name="Stajich J.E."/>
            <person name="Amses K."/>
            <person name="Simmons R."/>
            <person name="Seto K."/>
            <person name="Myers J."/>
            <person name="Bonds A."/>
            <person name="Quandt C.A."/>
            <person name="Barry K."/>
            <person name="Liu P."/>
            <person name="Grigoriev I."/>
            <person name="Longcore J.E."/>
            <person name="James T.Y."/>
        </authorList>
    </citation>
    <scope>NUCLEOTIDE SEQUENCE</scope>
    <source>
        <strain evidence="5">JEL0379</strain>
    </source>
</reference>
<dbReference type="Proteomes" id="UP001212152">
    <property type="component" value="Unassembled WGS sequence"/>
</dbReference>
<evidence type="ECO:0000256" key="1">
    <source>
        <dbReference type="ARBA" id="ARBA00022574"/>
    </source>
</evidence>
<keyword evidence="2" id="KW-0677">Repeat</keyword>
<feature type="repeat" description="WD" evidence="3">
    <location>
        <begin position="147"/>
        <end position="181"/>
    </location>
</feature>
<evidence type="ECO:0000256" key="3">
    <source>
        <dbReference type="PROSITE-ProRule" id="PRU00221"/>
    </source>
</evidence>
<keyword evidence="1 3" id="KW-0853">WD repeat</keyword>
<evidence type="ECO:0000256" key="4">
    <source>
        <dbReference type="SAM" id="MobiDB-lite"/>
    </source>
</evidence>
<name>A0AAD5THQ8_9FUNG</name>
<dbReference type="SMART" id="SM00320">
    <property type="entry name" value="WD40"/>
    <property type="match status" value="4"/>
</dbReference>
<dbReference type="AlphaFoldDB" id="A0AAD5THQ8"/>
<dbReference type="Gene3D" id="2.130.10.10">
    <property type="entry name" value="YVTN repeat-like/Quinoprotein amine dehydrogenase"/>
    <property type="match status" value="2"/>
</dbReference>
<evidence type="ECO:0008006" key="7">
    <source>
        <dbReference type="Google" id="ProtNLM"/>
    </source>
</evidence>
<evidence type="ECO:0000313" key="5">
    <source>
        <dbReference type="EMBL" id="KAJ3175703.1"/>
    </source>
</evidence>
<dbReference type="GO" id="GO:1990234">
    <property type="term" value="C:transferase complex"/>
    <property type="evidence" value="ECO:0007669"/>
    <property type="project" value="UniProtKB-ARBA"/>
</dbReference>
<dbReference type="PANTHER" id="PTHR22847:SF637">
    <property type="entry name" value="WD REPEAT DOMAIN 5B"/>
    <property type="match status" value="1"/>
</dbReference>
<feature type="compositionally biased region" description="Low complexity" evidence="4">
    <location>
        <begin position="17"/>
        <end position="31"/>
    </location>
</feature>